<dbReference type="GO" id="GO:0016787">
    <property type="term" value="F:hydrolase activity"/>
    <property type="evidence" value="ECO:0007669"/>
    <property type="project" value="UniProtKB-KW"/>
</dbReference>
<dbReference type="Pfam" id="PF17917">
    <property type="entry name" value="RT_RNaseH"/>
    <property type="match status" value="1"/>
</dbReference>
<dbReference type="GO" id="GO:0004519">
    <property type="term" value="F:endonuclease activity"/>
    <property type="evidence" value="ECO:0007669"/>
    <property type="project" value="UniProtKB-KW"/>
</dbReference>
<dbReference type="AlphaFoldDB" id="A0A6I9XLQ1"/>
<dbReference type="InterPro" id="IPR043502">
    <property type="entry name" value="DNA/RNA_pol_sf"/>
</dbReference>
<dbReference type="SUPFAM" id="SSF56672">
    <property type="entry name" value="DNA/RNA polymerases"/>
    <property type="match status" value="1"/>
</dbReference>
<dbReference type="Pfam" id="PF17921">
    <property type="entry name" value="Integrase_H2C2"/>
    <property type="match status" value="1"/>
</dbReference>
<dbReference type="GeneID" id="106540965"/>
<dbReference type="CDD" id="cd09274">
    <property type="entry name" value="RNase_HI_RT_Ty3"/>
    <property type="match status" value="1"/>
</dbReference>
<dbReference type="Proteomes" id="UP000504617">
    <property type="component" value="Unplaced"/>
</dbReference>
<keyword evidence="1" id="KW-0808">Transferase</keyword>
<evidence type="ECO:0000256" key="6">
    <source>
        <dbReference type="ARBA" id="ARBA00022918"/>
    </source>
</evidence>
<keyword evidence="6" id="KW-0695">RNA-directed DNA polymerase</keyword>
<dbReference type="FunFam" id="3.10.20.370:FF:000001">
    <property type="entry name" value="Retrovirus-related Pol polyprotein from transposon 17.6-like protein"/>
    <property type="match status" value="1"/>
</dbReference>
<dbReference type="KEGG" id="tsr:106540965"/>
<dbReference type="GO" id="GO:0003964">
    <property type="term" value="F:RNA-directed DNA polymerase activity"/>
    <property type="evidence" value="ECO:0007669"/>
    <property type="project" value="UniProtKB-KW"/>
</dbReference>
<proteinExistence type="predicted"/>
<keyword evidence="3" id="KW-0540">Nuclease</keyword>
<evidence type="ECO:0000256" key="7">
    <source>
        <dbReference type="ARBA" id="ARBA00039658"/>
    </source>
</evidence>
<dbReference type="InterPro" id="IPR001584">
    <property type="entry name" value="Integrase_cat-core"/>
</dbReference>
<evidence type="ECO:0000256" key="2">
    <source>
        <dbReference type="ARBA" id="ARBA00022695"/>
    </source>
</evidence>
<keyword evidence="4" id="KW-0255">Endonuclease</keyword>
<organism evidence="9 10">
    <name type="scientific">Thamnophis sirtalis</name>
    <dbReference type="NCBI Taxonomy" id="35019"/>
    <lineage>
        <taxon>Eukaryota</taxon>
        <taxon>Metazoa</taxon>
        <taxon>Chordata</taxon>
        <taxon>Craniata</taxon>
        <taxon>Vertebrata</taxon>
        <taxon>Euteleostomi</taxon>
        <taxon>Lepidosauria</taxon>
        <taxon>Squamata</taxon>
        <taxon>Bifurcata</taxon>
        <taxon>Unidentata</taxon>
        <taxon>Episquamata</taxon>
        <taxon>Toxicofera</taxon>
        <taxon>Serpentes</taxon>
        <taxon>Colubroidea</taxon>
        <taxon>Colubridae</taxon>
        <taxon>Natricinae</taxon>
        <taxon>Thamnophis</taxon>
    </lineage>
</organism>
<dbReference type="Gene3D" id="1.10.340.70">
    <property type="match status" value="1"/>
</dbReference>
<dbReference type="InterPro" id="IPR041373">
    <property type="entry name" value="RT_RNaseH"/>
</dbReference>
<dbReference type="InterPro" id="IPR036397">
    <property type="entry name" value="RNaseH_sf"/>
</dbReference>
<dbReference type="PANTHER" id="PTHR37984:SF12">
    <property type="entry name" value="RIBONUCLEASE H"/>
    <property type="match status" value="1"/>
</dbReference>
<dbReference type="InterPro" id="IPR041588">
    <property type="entry name" value="Integrase_H2C2"/>
</dbReference>
<evidence type="ECO:0000256" key="5">
    <source>
        <dbReference type="ARBA" id="ARBA00022801"/>
    </source>
</evidence>
<name>A0A6I9XLQ1_9SAUR</name>
<dbReference type="GO" id="GO:0003676">
    <property type="term" value="F:nucleic acid binding"/>
    <property type="evidence" value="ECO:0007669"/>
    <property type="project" value="InterPro"/>
</dbReference>
<dbReference type="FunFam" id="3.30.420.10:FF:000063">
    <property type="entry name" value="Retrovirus-related Pol polyprotein from transposon 297-like Protein"/>
    <property type="match status" value="1"/>
</dbReference>
<reference evidence="10" key="1">
    <citation type="submission" date="2025-08" db="UniProtKB">
        <authorList>
            <consortium name="RefSeq"/>
        </authorList>
    </citation>
    <scope>IDENTIFICATION</scope>
    <source>
        <tissue evidence="10">Skeletal muscle</tissue>
    </source>
</reference>
<evidence type="ECO:0000313" key="10">
    <source>
        <dbReference type="RefSeq" id="XP_013911758.1"/>
    </source>
</evidence>
<feature type="domain" description="Integrase catalytic" evidence="8">
    <location>
        <begin position="368"/>
        <end position="530"/>
    </location>
</feature>
<evidence type="ECO:0000313" key="9">
    <source>
        <dbReference type="Proteomes" id="UP000504617"/>
    </source>
</evidence>
<keyword evidence="2" id="KW-0548">Nucleotidyltransferase</keyword>
<protein>
    <recommendedName>
        <fullName evidence="7">Gypsy retrotransposon integrase-like protein 1</fullName>
    </recommendedName>
</protein>
<dbReference type="InterPro" id="IPR050951">
    <property type="entry name" value="Retrovirus_Pol_polyprotein"/>
</dbReference>
<evidence type="ECO:0000259" key="8">
    <source>
        <dbReference type="PROSITE" id="PS50994"/>
    </source>
</evidence>
<evidence type="ECO:0000256" key="1">
    <source>
        <dbReference type="ARBA" id="ARBA00022679"/>
    </source>
</evidence>
<dbReference type="RefSeq" id="XP_013911758.1">
    <property type="nucleotide sequence ID" value="XM_014056283.1"/>
</dbReference>
<evidence type="ECO:0000256" key="4">
    <source>
        <dbReference type="ARBA" id="ARBA00022759"/>
    </source>
</evidence>
<sequence>MEIDTGSSLTIMSWTMLKKAVPNLSRHKLKVPDLYLSDYQGNRIPVLGQGTFQVQFKSFNGLLPVTVVGRVLQSLLDLDWFQSLGLGMTGINTIHDESTEELLKEFEDIFSTGPVTPDKPDESVCICVDYKCTINKALQQSAYPVPIKATVAEPLHWLLSKKAKWTWGRAEAAAFAVVKRLLSEDTFLVQYNQTLPLVLTCDTSPFGVGAILSHHVSNGTETPIAYYSRNLSAAEWNYSQMDHEGLAAVAGIKCFHEYLYGCDFEIITDHKPLLGLLAGDQPTPALLSPQMTHWTIFLMAYSYRLIHRPVLEALHVGHPGIVRKKYLARSYVWWPNMDREIEECVATCKSCQESRPAPPEVPAKEWERPQAPWSRVHIDFAGPVHGQVFMVVVDAYLKWLEILLMTSTTAEAVIKALLRLFSTHGLPDILVSDNRPQFTAMQFETFLASQGIRHALVTPFHPASNGQVEKMVRSAKEALSRMGPGDWQTQVDHFLLIQHIMPSATTGTSPSELLMGRWLRSPLDRLHSNYSAATPPDSTGKLRHFSIGDRVYAHNYAGGGL</sequence>
<dbReference type="OrthoDB" id="9046262at2759"/>
<gene>
    <name evidence="10" type="primary">LOC106540965</name>
</gene>
<keyword evidence="9" id="KW-1185">Reference proteome</keyword>
<dbReference type="SUPFAM" id="SSF53098">
    <property type="entry name" value="Ribonuclease H-like"/>
    <property type="match status" value="1"/>
</dbReference>
<dbReference type="PROSITE" id="PS50994">
    <property type="entry name" value="INTEGRASE"/>
    <property type="match status" value="1"/>
</dbReference>
<evidence type="ECO:0000256" key="3">
    <source>
        <dbReference type="ARBA" id="ARBA00022722"/>
    </source>
</evidence>
<dbReference type="InterPro" id="IPR012337">
    <property type="entry name" value="RNaseH-like_sf"/>
</dbReference>
<dbReference type="PANTHER" id="PTHR37984">
    <property type="entry name" value="PROTEIN CBG26694"/>
    <property type="match status" value="1"/>
</dbReference>
<keyword evidence="5" id="KW-0378">Hydrolase</keyword>
<dbReference type="GO" id="GO:0015074">
    <property type="term" value="P:DNA integration"/>
    <property type="evidence" value="ECO:0007669"/>
    <property type="project" value="InterPro"/>
</dbReference>
<dbReference type="Gene3D" id="3.30.420.10">
    <property type="entry name" value="Ribonuclease H-like superfamily/Ribonuclease H"/>
    <property type="match status" value="1"/>
</dbReference>
<accession>A0A6I9XLQ1</accession>
<dbReference type="Pfam" id="PF00665">
    <property type="entry name" value="rve"/>
    <property type="match status" value="1"/>
</dbReference>